<dbReference type="SMR" id="A2DY20"/>
<dbReference type="OrthoDB" id="7676488at2759"/>
<dbReference type="HAMAP" id="MF_00271">
    <property type="entry name" value="ATP_synth_D_arch"/>
    <property type="match status" value="1"/>
</dbReference>
<proteinExistence type="inferred from homology"/>
<dbReference type="eggNOG" id="KOG1647">
    <property type="taxonomic scope" value="Eukaryota"/>
</dbReference>
<dbReference type="NCBIfam" id="TIGR00309">
    <property type="entry name" value="V_ATPase_subD"/>
    <property type="match status" value="1"/>
</dbReference>
<dbReference type="AlphaFoldDB" id="A2DY20"/>
<reference evidence="5" key="1">
    <citation type="submission" date="2006-10" db="EMBL/GenBank/DDBJ databases">
        <authorList>
            <person name="Amadeo P."/>
            <person name="Zhao Q."/>
            <person name="Wortman J."/>
            <person name="Fraser-Liggett C."/>
            <person name="Carlton J."/>
        </authorList>
    </citation>
    <scope>NUCLEOTIDE SEQUENCE</scope>
    <source>
        <strain evidence="5">G3</strain>
    </source>
</reference>
<dbReference type="STRING" id="5722.A2DY20"/>
<evidence type="ECO:0000256" key="1">
    <source>
        <dbReference type="ARBA" id="ARBA00005850"/>
    </source>
</evidence>
<dbReference type="Pfam" id="PF01813">
    <property type="entry name" value="ATP-synt_D"/>
    <property type="match status" value="1"/>
</dbReference>
<reference evidence="5" key="2">
    <citation type="journal article" date="2007" name="Science">
        <title>Draft genome sequence of the sexually transmitted pathogen Trichomonas vaginalis.</title>
        <authorList>
            <person name="Carlton J.M."/>
            <person name="Hirt R.P."/>
            <person name="Silva J.C."/>
            <person name="Delcher A.L."/>
            <person name="Schatz M."/>
            <person name="Zhao Q."/>
            <person name="Wortman J.R."/>
            <person name="Bidwell S.L."/>
            <person name="Alsmark U.C.M."/>
            <person name="Besteiro S."/>
            <person name="Sicheritz-Ponten T."/>
            <person name="Noel C.J."/>
            <person name="Dacks J.B."/>
            <person name="Foster P.G."/>
            <person name="Simillion C."/>
            <person name="Van de Peer Y."/>
            <person name="Miranda-Saavedra D."/>
            <person name="Barton G.J."/>
            <person name="Westrop G.D."/>
            <person name="Mueller S."/>
            <person name="Dessi D."/>
            <person name="Fiori P.L."/>
            <person name="Ren Q."/>
            <person name="Paulsen I."/>
            <person name="Zhang H."/>
            <person name="Bastida-Corcuera F.D."/>
            <person name="Simoes-Barbosa A."/>
            <person name="Brown M.T."/>
            <person name="Hayes R.D."/>
            <person name="Mukherjee M."/>
            <person name="Okumura C.Y."/>
            <person name="Schneider R."/>
            <person name="Smith A.J."/>
            <person name="Vanacova S."/>
            <person name="Villalvazo M."/>
            <person name="Haas B.J."/>
            <person name="Pertea M."/>
            <person name="Feldblyum T.V."/>
            <person name="Utterback T.R."/>
            <person name="Shu C.L."/>
            <person name="Osoegawa K."/>
            <person name="de Jong P.J."/>
            <person name="Hrdy I."/>
            <person name="Horvathova L."/>
            <person name="Zubacova Z."/>
            <person name="Dolezal P."/>
            <person name="Malik S.B."/>
            <person name="Logsdon J.M. Jr."/>
            <person name="Henze K."/>
            <person name="Gupta A."/>
            <person name="Wang C.C."/>
            <person name="Dunne R.L."/>
            <person name="Upcroft J.A."/>
            <person name="Upcroft P."/>
            <person name="White O."/>
            <person name="Salzberg S.L."/>
            <person name="Tang P."/>
            <person name="Chiu C.-H."/>
            <person name="Lee Y.-S."/>
            <person name="Embley T.M."/>
            <person name="Coombs G.H."/>
            <person name="Mottram J.C."/>
            <person name="Tachezy J."/>
            <person name="Fraser-Liggett C.M."/>
            <person name="Johnson P.J."/>
        </authorList>
    </citation>
    <scope>NUCLEOTIDE SEQUENCE [LARGE SCALE GENOMIC DNA]</scope>
    <source>
        <strain evidence="5">G3</strain>
    </source>
</reference>
<evidence type="ECO:0000313" key="5">
    <source>
        <dbReference type="EMBL" id="EAY14756.1"/>
    </source>
</evidence>
<keyword evidence="2" id="KW-0813">Transport</keyword>
<dbReference type="InterPro" id="IPR002699">
    <property type="entry name" value="V_ATPase_D"/>
</dbReference>
<dbReference type="InParanoid" id="A2DY20"/>
<dbReference type="EMBL" id="DS113266">
    <property type="protein sequence ID" value="EAY14756.1"/>
    <property type="molecule type" value="Genomic_DNA"/>
</dbReference>
<dbReference type="GO" id="GO:0005774">
    <property type="term" value="C:vacuolar membrane"/>
    <property type="evidence" value="ECO:0000318"/>
    <property type="project" value="GO_Central"/>
</dbReference>
<comment type="similarity">
    <text evidence="1">Belongs to the V-ATPase D subunit family.</text>
</comment>
<organism evidence="5 6">
    <name type="scientific">Trichomonas vaginalis (strain ATCC PRA-98 / G3)</name>
    <dbReference type="NCBI Taxonomy" id="412133"/>
    <lineage>
        <taxon>Eukaryota</taxon>
        <taxon>Metamonada</taxon>
        <taxon>Parabasalia</taxon>
        <taxon>Trichomonadida</taxon>
        <taxon>Trichomonadidae</taxon>
        <taxon>Trichomonas</taxon>
    </lineage>
</organism>
<dbReference type="OMA" id="REEFFRM"/>
<dbReference type="VEuPathDB" id="TrichDB:TVAGG3_0960560"/>
<dbReference type="Gene3D" id="1.10.287.3240">
    <property type="match status" value="1"/>
</dbReference>
<evidence type="ECO:0000313" key="6">
    <source>
        <dbReference type="Proteomes" id="UP000001542"/>
    </source>
</evidence>
<protein>
    <submittedName>
        <fullName evidence="5">V-type ATPase, D subunit family protein</fullName>
    </submittedName>
</protein>
<keyword evidence="6" id="KW-1185">Reference proteome</keyword>
<feature type="compositionally biased region" description="Basic and acidic residues" evidence="4">
    <location>
        <begin position="223"/>
        <end position="234"/>
    </location>
</feature>
<feature type="compositionally biased region" description="Acidic residues" evidence="4">
    <location>
        <begin position="237"/>
        <end position="246"/>
    </location>
</feature>
<accession>A2DY20</accession>
<dbReference type="RefSeq" id="XP_001326979.1">
    <property type="nucleotide sequence ID" value="XM_001326944.1"/>
</dbReference>
<evidence type="ECO:0000256" key="2">
    <source>
        <dbReference type="ARBA" id="ARBA00022448"/>
    </source>
</evidence>
<gene>
    <name evidence="5" type="ORF">TVAG_038640</name>
</gene>
<dbReference type="PANTHER" id="PTHR11671">
    <property type="entry name" value="V-TYPE ATP SYNTHASE SUBUNIT D"/>
    <property type="match status" value="1"/>
</dbReference>
<dbReference type="GO" id="GO:0046961">
    <property type="term" value="F:proton-transporting ATPase activity, rotational mechanism"/>
    <property type="evidence" value="ECO:0007669"/>
    <property type="project" value="InterPro"/>
</dbReference>
<keyword evidence="3" id="KW-0406">Ion transport</keyword>
<dbReference type="FunCoup" id="A2DY20">
    <property type="interactions" value="364"/>
</dbReference>
<dbReference type="KEGG" id="tva:4772749"/>
<dbReference type="GO" id="GO:0033176">
    <property type="term" value="C:proton-transporting V-type ATPase complex"/>
    <property type="evidence" value="ECO:0000318"/>
    <property type="project" value="GO_Central"/>
</dbReference>
<dbReference type="Proteomes" id="UP000001542">
    <property type="component" value="Unassembled WGS sequence"/>
</dbReference>
<dbReference type="VEuPathDB" id="TrichDB:TVAG_038640"/>
<evidence type="ECO:0000256" key="4">
    <source>
        <dbReference type="SAM" id="MobiDB-lite"/>
    </source>
</evidence>
<name>A2DY20_TRIV3</name>
<sequence>MAAIIPTRMELQNLKEKLKGARKGYDLLKKKSDALTMKFRSLLREIRDTKLSVGNVAKDALFAYTEVKFVASDISPTVIQSVGNMPQLLLMTIDNIAGVRTPQFHRTNQGTENTDLLGLARGGQQIQKAREEFTKFLDSLVRLAELQTAFNVIDDVLRITNRRVNAMECVLIPKYQAAIAFVDSTLDENEREEFFRLKKVQETIKARAAKEEEIRLARFKTDGDADKKEEKQNLLEDSTDDSDLLF</sequence>
<feature type="region of interest" description="Disordered" evidence="4">
    <location>
        <begin position="223"/>
        <end position="246"/>
    </location>
</feature>
<evidence type="ECO:0000256" key="3">
    <source>
        <dbReference type="ARBA" id="ARBA00023065"/>
    </source>
</evidence>